<reference evidence="5" key="1">
    <citation type="submission" date="2019-02" db="EMBL/GenBank/DDBJ databases">
        <authorList>
            <person name="Pothier F.J."/>
        </authorList>
    </citation>
    <scope>NUCLEOTIDE SEQUENCE</scope>
    <source>
        <strain evidence="5">CI-1B</strain>
    </source>
</reference>
<evidence type="ECO:0000313" key="5">
    <source>
        <dbReference type="EMBL" id="VIO66131.1"/>
    </source>
</evidence>
<keyword evidence="5" id="KW-0282">Flagellum</keyword>
<evidence type="ECO:0000256" key="2">
    <source>
        <dbReference type="ARBA" id="ARBA00009272"/>
    </source>
</evidence>
<dbReference type="HAMAP" id="MF_00724">
    <property type="entry name" value="FliE"/>
    <property type="match status" value="1"/>
</dbReference>
<accession>A0A508SWI9</accession>
<keyword evidence="5" id="KW-0969">Cilium</keyword>
<comment type="caution">
    <text evidence="5">The sequence shown here is derived from an EMBL/GenBank/DDBJ whole genome shotgun (WGS) entry which is preliminary data.</text>
</comment>
<proteinExistence type="inferred from homology"/>
<dbReference type="AlphaFoldDB" id="A0A508SWI9"/>
<evidence type="ECO:0000256" key="1">
    <source>
        <dbReference type="ARBA" id="ARBA00004117"/>
    </source>
</evidence>
<dbReference type="GO" id="GO:0071973">
    <property type="term" value="P:bacterial-type flagellum-dependent cell motility"/>
    <property type="evidence" value="ECO:0007669"/>
    <property type="project" value="InterPro"/>
</dbReference>
<dbReference type="InterPro" id="IPR001624">
    <property type="entry name" value="FliE"/>
</dbReference>
<dbReference type="RefSeq" id="WP_139857845.1">
    <property type="nucleotide sequence ID" value="NZ_CAADFC020000004.1"/>
</dbReference>
<dbReference type="Proteomes" id="UP000328092">
    <property type="component" value="Unassembled WGS sequence"/>
</dbReference>
<protein>
    <recommendedName>
        <fullName evidence="4">Flagellar hook-basal body complex protein FliE</fullName>
    </recommendedName>
</protein>
<dbReference type="GO" id="GO:0005198">
    <property type="term" value="F:structural molecule activity"/>
    <property type="evidence" value="ECO:0007669"/>
    <property type="project" value="InterPro"/>
</dbReference>
<dbReference type="PANTHER" id="PTHR34653">
    <property type="match status" value="1"/>
</dbReference>
<name>A0A508SWI9_9BRAD</name>
<dbReference type="PANTHER" id="PTHR34653:SF1">
    <property type="entry name" value="FLAGELLAR HOOK-BASAL BODY COMPLEX PROTEIN FLIE"/>
    <property type="match status" value="1"/>
</dbReference>
<comment type="similarity">
    <text evidence="2 4">Belongs to the FliE family.</text>
</comment>
<keyword evidence="5" id="KW-0966">Cell projection</keyword>
<dbReference type="GO" id="GO:0009425">
    <property type="term" value="C:bacterial-type flagellum basal body"/>
    <property type="evidence" value="ECO:0007669"/>
    <property type="project" value="UniProtKB-SubCell"/>
</dbReference>
<dbReference type="Pfam" id="PF02049">
    <property type="entry name" value="FliE"/>
    <property type="match status" value="1"/>
</dbReference>
<evidence type="ECO:0000313" key="6">
    <source>
        <dbReference type="Proteomes" id="UP000328092"/>
    </source>
</evidence>
<gene>
    <name evidence="5" type="primary">fliE_1</name>
    <name evidence="4" type="synonym">fliE</name>
    <name evidence="5" type="ORF">CI1B_12430</name>
</gene>
<comment type="subcellular location">
    <subcellularLocation>
        <location evidence="1 4">Bacterial flagellum basal body</location>
    </subcellularLocation>
</comment>
<keyword evidence="6" id="KW-1185">Reference proteome</keyword>
<evidence type="ECO:0000256" key="3">
    <source>
        <dbReference type="ARBA" id="ARBA00023143"/>
    </source>
</evidence>
<dbReference type="GO" id="GO:0003774">
    <property type="term" value="F:cytoskeletal motor activity"/>
    <property type="evidence" value="ECO:0007669"/>
    <property type="project" value="InterPro"/>
</dbReference>
<evidence type="ECO:0000256" key="4">
    <source>
        <dbReference type="HAMAP-Rule" id="MF_00724"/>
    </source>
</evidence>
<dbReference type="OrthoDB" id="9812413at2"/>
<sequence>MLEAISSTAISAGKVASRGIETEMTAPAPAASAAQSSNDVGFDSVMKQVTSDAIGTLKAGEAASISAIQGKESTRRVVEALMSAEQALQTAVAVRDKVVQAYQEVVRMSI</sequence>
<organism evidence="5 6">
    <name type="scientific">Bradyrhizobium ivorense</name>
    <dbReference type="NCBI Taxonomy" id="2511166"/>
    <lineage>
        <taxon>Bacteria</taxon>
        <taxon>Pseudomonadati</taxon>
        <taxon>Pseudomonadota</taxon>
        <taxon>Alphaproteobacteria</taxon>
        <taxon>Hyphomicrobiales</taxon>
        <taxon>Nitrobacteraceae</taxon>
        <taxon>Bradyrhizobium</taxon>
    </lineage>
</organism>
<dbReference type="EMBL" id="CAADFC020000004">
    <property type="protein sequence ID" value="VIO66131.1"/>
    <property type="molecule type" value="Genomic_DNA"/>
</dbReference>
<keyword evidence="3 4" id="KW-0975">Bacterial flagellum</keyword>